<evidence type="ECO:0000313" key="5">
    <source>
        <dbReference type="EMBL" id="THF54418.1"/>
    </source>
</evidence>
<dbReference type="InterPro" id="IPR003016">
    <property type="entry name" value="2-oxoA_DH_lipoyl-BS"/>
</dbReference>
<accession>A0ABY2Q0W0</accession>
<feature type="region of interest" description="Disordered" evidence="3">
    <location>
        <begin position="1"/>
        <end position="23"/>
    </location>
</feature>
<keyword evidence="2" id="KW-0450">Lipoyl</keyword>
<comment type="cofactor">
    <cofactor evidence="1">
        <name>(R)-lipoate</name>
        <dbReference type="ChEBI" id="CHEBI:83088"/>
    </cofactor>
</comment>
<dbReference type="Pfam" id="PF00364">
    <property type="entry name" value="Biotin_lipoyl"/>
    <property type="match status" value="1"/>
</dbReference>
<evidence type="ECO:0000256" key="2">
    <source>
        <dbReference type="ARBA" id="ARBA00022823"/>
    </source>
</evidence>
<name>A0ABY2Q0W0_9HYPH</name>
<comment type="caution">
    <text evidence="5">The sequence shown here is derived from an EMBL/GenBank/DDBJ whole genome shotgun (WGS) entry which is preliminary data.</text>
</comment>
<dbReference type="SUPFAM" id="SSF51230">
    <property type="entry name" value="Single hybrid motif"/>
    <property type="match status" value="1"/>
</dbReference>
<evidence type="ECO:0000313" key="6">
    <source>
        <dbReference type="Proteomes" id="UP000306441"/>
    </source>
</evidence>
<organism evidence="5 6">
    <name type="scientific">Ollibium composti</name>
    <dbReference type="NCBI Taxonomy" id="2675109"/>
    <lineage>
        <taxon>Bacteria</taxon>
        <taxon>Pseudomonadati</taxon>
        <taxon>Pseudomonadota</taxon>
        <taxon>Alphaproteobacteria</taxon>
        <taxon>Hyphomicrobiales</taxon>
        <taxon>Phyllobacteriaceae</taxon>
        <taxon>Ollibium</taxon>
    </lineage>
</organism>
<sequence>MAAFKHGVAPASRSHPHAQEPLLKSLRHNLPNDLWDGDQEAVITNWLASDGTAVEAGSLIAEIMVEKIQYEIHAPATGVITLVKQADDVVAKGDVIARIG</sequence>
<dbReference type="PROSITE" id="PS00189">
    <property type="entry name" value="LIPOYL"/>
    <property type="match status" value="1"/>
</dbReference>
<gene>
    <name evidence="5" type="ORF">E6C48_22030</name>
</gene>
<evidence type="ECO:0000259" key="4">
    <source>
        <dbReference type="Pfam" id="PF00364"/>
    </source>
</evidence>
<evidence type="ECO:0000256" key="3">
    <source>
        <dbReference type="SAM" id="MobiDB-lite"/>
    </source>
</evidence>
<dbReference type="CDD" id="cd06849">
    <property type="entry name" value="lipoyl_domain"/>
    <property type="match status" value="1"/>
</dbReference>
<reference evidence="5 6" key="1">
    <citation type="submission" date="2019-04" db="EMBL/GenBank/DDBJ databases">
        <title>Mesorhizobium composti sp. nov., isolated from compost.</title>
        <authorList>
            <person name="Lin S.-Y."/>
            <person name="Hameed A."/>
            <person name="Hsieh Y.-T."/>
            <person name="Young C.-C."/>
        </authorList>
    </citation>
    <scope>NUCLEOTIDE SEQUENCE [LARGE SCALE GENOMIC DNA]</scope>
    <source>
        <strain evidence="5 6">CC-YTH430</strain>
    </source>
</reference>
<keyword evidence="6" id="KW-1185">Reference proteome</keyword>
<feature type="domain" description="Lipoyl-binding" evidence="4">
    <location>
        <begin position="39"/>
        <end position="99"/>
    </location>
</feature>
<dbReference type="InterPro" id="IPR011053">
    <property type="entry name" value="Single_hybrid_motif"/>
</dbReference>
<protein>
    <submittedName>
        <fullName evidence="5">Biotin attachment protein</fullName>
    </submittedName>
</protein>
<evidence type="ECO:0000256" key="1">
    <source>
        <dbReference type="ARBA" id="ARBA00001938"/>
    </source>
</evidence>
<dbReference type="Gene3D" id="2.40.50.100">
    <property type="match status" value="1"/>
</dbReference>
<dbReference type="InterPro" id="IPR000089">
    <property type="entry name" value="Biotin_lipoyl"/>
</dbReference>
<dbReference type="EMBL" id="SSNY01000021">
    <property type="protein sequence ID" value="THF54418.1"/>
    <property type="molecule type" value="Genomic_DNA"/>
</dbReference>
<dbReference type="Proteomes" id="UP000306441">
    <property type="component" value="Unassembled WGS sequence"/>
</dbReference>
<proteinExistence type="predicted"/>